<accession>A0A8E2JDY7</accession>
<protein>
    <submittedName>
        <fullName evidence="2">Uncharacterized protein</fullName>
    </submittedName>
</protein>
<sequence>MPSIADVDAPRNDIKTPTSHMRRKSKEGQIPVNNYPAEKPYCVAIPEAPLTGSRVPYIPQKNDSLIDAGAARATVAASSQSPNGTVENDWAREHQHQT</sequence>
<evidence type="ECO:0000256" key="1">
    <source>
        <dbReference type="SAM" id="MobiDB-lite"/>
    </source>
</evidence>
<feature type="non-terminal residue" evidence="2">
    <location>
        <position position="98"/>
    </location>
</feature>
<dbReference type="Proteomes" id="UP000250266">
    <property type="component" value="Unassembled WGS sequence"/>
</dbReference>
<feature type="region of interest" description="Disordered" evidence="1">
    <location>
        <begin position="72"/>
        <end position="98"/>
    </location>
</feature>
<feature type="compositionally biased region" description="Basic and acidic residues" evidence="1">
    <location>
        <begin position="89"/>
        <end position="98"/>
    </location>
</feature>
<dbReference type="EMBL" id="KV745056">
    <property type="protein sequence ID" value="OCK78499.1"/>
    <property type="molecule type" value="Genomic_DNA"/>
</dbReference>
<evidence type="ECO:0000313" key="2">
    <source>
        <dbReference type="EMBL" id="OCK78499.1"/>
    </source>
</evidence>
<proteinExistence type="predicted"/>
<reference evidence="2 3" key="1">
    <citation type="journal article" date="2016" name="Nat. Commun.">
        <title>Ectomycorrhizal ecology is imprinted in the genome of the dominant symbiotic fungus Cenococcum geophilum.</title>
        <authorList>
            <consortium name="DOE Joint Genome Institute"/>
            <person name="Peter M."/>
            <person name="Kohler A."/>
            <person name="Ohm R.A."/>
            <person name="Kuo A."/>
            <person name="Krutzmann J."/>
            <person name="Morin E."/>
            <person name="Arend M."/>
            <person name="Barry K.W."/>
            <person name="Binder M."/>
            <person name="Choi C."/>
            <person name="Clum A."/>
            <person name="Copeland A."/>
            <person name="Grisel N."/>
            <person name="Haridas S."/>
            <person name="Kipfer T."/>
            <person name="LaButti K."/>
            <person name="Lindquist E."/>
            <person name="Lipzen A."/>
            <person name="Maire R."/>
            <person name="Meier B."/>
            <person name="Mihaltcheva S."/>
            <person name="Molinier V."/>
            <person name="Murat C."/>
            <person name="Poggeler S."/>
            <person name="Quandt C.A."/>
            <person name="Sperisen C."/>
            <person name="Tritt A."/>
            <person name="Tisserant E."/>
            <person name="Crous P.W."/>
            <person name="Henrissat B."/>
            <person name="Nehls U."/>
            <person name="Egli S."/>
            <person name="Spatafora J.W."/>
            <person name="Grigoriev I.V."/>
            <person name="Martin F.M."/>
        </authorList>
    </citation>
    <scope>NUCLEOTIDE SEQUENCE [LARGE SCALE GENOMIC DNA]</scope>
    <source>
        <strain evidence="2 3">CBS 459.81</strain>
    </source>
</reference>
<name>A0A8E2JDY7_9PEZI</name>
<gene>
    <name evidence="2" type="ORF">K432DRAFT_406432</name>
</gene>
<dbReference type="AlphaFoldDB" id="A0A8E2JDY7"/>
<keyword evidence="3" id="KW-1185">Reference proteome</keyword>
<evidence type="ECO:0000313" key="3">
    <source>
        <dbReference type="Proteomes" id="UP000250266"/>
    </source>
</evidence>
<feature type="region of interest" description="Disordered" evidence="1">
    <location>
        <begin position="1"/>
        <end position="33"/>
    </location>
</feature>
<organism evidence="2 3">
    <name type="scientific">Lepidopterella palustris CBS 459.81</name>
    <dbReference type="NCBI Taxonomy" id="1314670"/>
    <lineage>
        <taxon>Eukaryota</taxon>
        <taxon>Fungi</taxon>
        <taxon>Dikarya</taxon>
        <taxon>Ascomycota</taxon>
        <taxon>Pezizomycotina</taxon>
        <taxon>Dothideomycetes</taxon>
        <taxon>Pleosporomycetidae</taxon>
        <taxon>Mytilinidiales</taxon>
        <taxon>Argynnaceae</taxon>
        <taxon>Lepidopterella</taxon>
    </lineage>
</organism>